<evidence type="ECO:0000313" key="8">
    <source>
        <dbReference type="EMBL" id="KNG92714.1"/>
    </source>
</evidence>
<feature type="transmembrane region" description="Helical" evidence="6">
    <location>
        <begin position="292"/>
        <end position="313"/>
    </location>
</feature>
<reference evidence="8 9" key="1">
    <citation type="journal article" date="2015" name="Int. J. Syst. Evol. Microbiol.">
        <title>Aestuariivita atlantica sp. nov., isolated from deep sea sediment of the Atlantic Ocean.</title>
        <authorList>
            <person name="Li G."/>
            <person name="Lai Q."/>
            <person name="Du Y."/>
            <person name="Liu X."/>
            <person name="Sun F."/>
            <person name="Shao Z."/>
        </authorList>
    </citation>
    <scope>NUCLEOTIDE SEQUENCE [LARGE SCALE GENOMIC DNA]</scope>
    <source>
        <strain evidence="8 9">22II-S11-z3</strain>
    </source>
</reference>
<dbReference type="PRINTS" id="PR01035">
    <property type="entry name" value="TCRTETA"/>
</dbReference>
<dbReference type="PATRIC" id="fig|1317121.7.peg.4038"/>
<evidence type="ECO:0000256" key="4">
    <source>
        <dbReference type="ARBA" id="ARBA00022989"/>
    </source>
</evidence>
<dbReference type="GO" id="GO:0022857">
    <property type="term" value="F:transmembrane transporter activity"/>
    <property type="evidence" value="ECO:0007669"/>
    <property type="project" value="InterPro"/>
</dbReference>
<evidence type="ECO:0000256" key="2">
    <source>
        <dbReference type="ARBA" id="ARBA00022448"/>
    </source>
</evidence>
<keyword evidence="5 6" id="KW-0472">Membrane</keyword>
<evidence type="ECO:0000313" key="9">
    <source>
        <dbReference type="Proteomes" id="UP000036938"/>
    </source>
</evidence>
<dbReference type="PANTHER" id="PTHR23504:SF15">
    <property type="entry name" value="MAJOR FACILITATOR SUPERFAMILY (MFS) PROFILE DOMAIN-CONTAINING PROTEIN"/>
    <property type="match status" value="1"/>
</dbReference>
<gene>
    <name evidence="8" type="ORF">ATO11_16540</name>
</gene>
<evidence type="ECO:0000256" key="3">
    <source>
        <dbReference type="ARBA" id="ARBA00022692"/>
    </source>
</evidence>
<dbReference type="Pfam" id="PF07690">
    <property type="entry name" value="MFS_1"/>
    <property type="match status" value="1"/>
</dbReference>
<feature type="transmembrane region" description="Helical" evidence="6">
    <location>
        <begin position="121"/>
        <end position="143"/>
    </location>
</feature>
<dbReference type="GO" id="GO:0016020">
    <property type="term" value="C:membrane"/>
    <property type="evidence" value="ECO:0007669"/>
    <property type="project" value="UniProtKB-SubCell"/>
</dbReference>
<dbReference type="InterPro" id="IPR001958">
    <property type="entry name" value="Tet-R_TetA/multi-R_MdtG-like"/>
</dbReference>
<dbReference type="EMBL" id="AQQZ01000008">
    <property type="protein sequence ID" value="KNG92714.1"/>
    <property type="molecule type" value="Genomic_DNA"/>
</dbReference>
<feature type="domain" description="Major facilitator superfamily (MFS) profile" evidence="7">
    <location>
        <begin position="1"/>
        <end position="387"/>
    </location>
</feature>
<dbReference type="SUPFAM" id="SSF103473">
    <property type="entry name" value="MFS general substrate transporter"/>
    <property type="match status" value="1"/>
</dbReference>
<feature type="transmembrane region" description="Helical" evidence="6">
    <location>
        <begin position="63"/>
        <end position="86"/>
    </location>
</feature>
<feature type="transmembrane region" description="Helical" evidence="6">
    <location>
        <begin position="204"/>
        <end position="225"/>
    </location>
</feature>
<sequence length="387" mass="40631">MIDAMGIGLIIPVMPDLIREVQGPSLANAALWGGVMSTVFAVMQFLFGPILGSLSDQYGRRRILLISLSFMVLDYLLMAVAGTIWLLLLGRVIGGITAATQATASACMADISKPEDKAKNFGLIGAGFGAGFVLGPLVGGLLGEFGTRAPFYAAAMLAALNLALGYLVLRETVKPENRRKFDWSRANPFGAARSVSALPGAGRLLIVFLFFQLAFVVYPAVWSYYAVERFGWAPGTIGLSLALFGISFGIVQGALIGPIIKRFGERKTVLGGLIFDVAAFVTIGFISSGTVALILVPITSLSAVVVPALQGILSKQVGDDAQGELQGVLTSASAMAAIISPLLMTSAFASFTREGAPIYLPGAPFFLAAVLAAVALWVFVAWRAQDS</sequence>
<dbReference type="STRING" id="1317121.ATO11_16540"/>
<keyword evidence="4 6" id="KW-1133">Transmembrane helix</keyword>
<evidence type="ECO:0000256" key="6">
    <source>
        <dbReference type="SAM" id="Phobius"/>
    </source>
</evidence>
<dbReference type="InterPro" id="IPR011701">
    <property type="entry name" value="MFS"/>
</dbReference>
<dbReference type="InterPro" id="IPR020846">
    <property type="entry name" value="MFS_dom"/>
</dbReference>
<keyword evidence="3 6" id="KW-0812">Transmembrane</keyword>
<dbReference type="Gene3D" id="1.20.1250.20">
    <property type="entry name" value="MFS general substrate transporter like domains"/>
    <property type="match status" value="1"/>
</dbReference>
<evidence type="ECO:0000259" key="7">
    <source>
        <dbReference type="PROSITE" id="PS50850"/>
    </source>
</evidence>
<organism evidence="8 9">
    <name type="scientific">Pseudaestuariivita atlantica</name>
    <dbReference type="NCBI Taxonomy" id="1317121"/>
    <lineage>
        <taxon>Bacteria</taxon>
        <taxon>Pseudomonadati</taxon>
        <taxon>Pseudomonadota</taxon>
        <taxon>Alphaproteobacteria</taxon>
        <taxon>Rhodobacterales</taxon>
        <taxon>Paracoccaceae</taxon>
        <taxon>Pseudaestuariivita</taxon>
    </lineage>
</organism>
<feature type="transmembrane region" description="Helical" evidence="6">
    <location>
        <begin position="237"/>
        <end position="256"/>
    </location>
</feature>
<dbReference type="InterPro" id="IPR036259">
    <property type="entry name" value="MFS_trans_sf"/>
</dbReference>
<feature type="transmembrane region" description="Helical" evidence="6">
    <location>
        <begin position="325"/>
        <end position="351"/>
    </location>
</feature>
<dbReference type="PANTHER" id="PTHR23504">
    <property type="entry name" value="MAJOR FACILITATOR SUPERFAMILY DOMAIN-CONTAINING PROTEIN 10"/>
    <property type="match status" value="1"/>
</dbReference>
<proteinExistence type="predicted"/>
<name>A0A0L1JLT4_9RHOB</name>
<keyword evidence="9" id="KW-1185">Reference proteome</keyword>
<dbReference type="PROSITE" id="PS50850">
    <property type="entry name" value="MFS"/>
    <property type="match status" value="1"/>
</dbReference>
<protein>
    <submittedName>
        <fullName evidence="8">MFS transporter</fullName>
    </submittedName>
</protein>
<feature type="transmembrane region" description="Helical" evidence="6">
    <location>
        <begin position="363"/>
        <end position="382"/>
    </location>
</feature>
<evidence type="ECO:0000256" key="1">
    <source>
        <dbReference type="ARBA" id="ARBA00004141"/>
    </source>
</evidence>
<keyword evidence="2" id="KW-0813">Transport</keyword>
<comment type="subcellular location">
    <subcellularLocation>
        <location evidence="1">Membrane</location>
        <topology evidence="1">Multi-pass membrane protein</topology>
    </subcellularLocation>
</comment>
<feature type="transmembrane region" description="Helical" evidence="6">
    <location>
        <begin position="268"/>
        <end position="286"/>
    </location>
</feature>
<dbReference type="AlphaFoldDB" id="A0A0L1JLT4"/>
<accession>A0A0L1JLT4</accession>
<dbReference type="Proteomes" id="UP000036938">
    <property type="component" value="Unassembled WGS sequence"/>
</dbReference>
<comment type="caution">
    <text evidence="8">The sequence shown here is derived from an EMBL/GenBank/DDBJ whole genome shotgun (WGS) entry which is preliminary data.</text>
</comment>
<feature type="transmembrane region" description="Helical" evidence="6">
    <location>
        <begin position="29"/>
        <end position="51"/>
    </location>
</feature>
<feature type="transmembrane region" description="Helical" evidence="6">
    <location>
        <begin position="149"/>
        <end position="169"/>
    </location>
</feature>
<evidence type="ECO:0000256" key="5">
    <source>
        <dbReference type="ARBA" id="ARBA00023136"/>
    </source>
</evidence>
<dbReference type="CDD" id="cd17388">
    <property type="entry name" value="MFS_TetA"/>
    <property type="match status" value="1"/>
</dbReference>